<comment type="caution">
    <text evidence="3">The sequence shown here is derived from an EMBL/GenBank/DDBJ whole genome shotgun (WGS) entry which is preliminary data.</text>
</comment>
<dbReference type="PROSITE" id="PS50004">
    <property type="entry name" value="C2"/>
    <property type="match status" value="1"/>
</dbReference>
<proteinExistence type="predicted"/>
<evidence type="ECO:0000256" key="1">
    <source>
        <dbReference type="SAM" id="MobiDB-lite"/>
    </source>
</evidence>
<dbReference type="EMBL" id="BDSP01000113">
    <property type="protein sequence ID" value="GAX17155.1"/>
    <property type="molecule type" value="Genomic_DNA"/>
</dbReference>
<evidence type="ECO:0000313" key="3">
    <source>
        <dbReference type="EMBL" id="GAX17155.1"/>
    </source>
</evidence>
<evidence type="ECO:0000313" key="4">
    <source>
        <dbReference type="Proteomes" id="UP000198406"/>
    </source>
</evidence>
<dbReference type="Gene3D" id="2.60.40.150">
    <property type="entry name" value="C2 domain"/>
    <property type="match status" value="1"/>
</dbReference>
<dbReference type="Pfam" id="PF02342">
    <property type="entry name" value="TerD"/>
    <property type="match status" value="1"/>
</dbReference>
<name>A0A1Z5JSZ7_FISSO</name>
<feature type="compositionally biased region" description="Polar residues" evidence="1">
    <location>
        <begin position="71"/>
        <end position="82"/>
    </location>
</feature>
<organism evidence="3 4">
    <name type="scientific">Fistulifera solaris</name>
    <name type="common">Oleaginous diatom</name>
    <dbReference type="NCBI Taxonomy" id="1519565"/>
    <lineage>
        <taxon>Eukaryota</taxon>
        <taxon>Sar</taxon>
        <taxon>Stramenopiles</taxon>
        <taxon>Ochrophyta</taxon>
        <taxon>Bacillariophyta</taxon>
        <taxon>Bacillariophyceae</taxon>
        <taxon>Bacillariophycidae</taxon>
        <taxon>Naviculales</taxon>
        <taxon>Naviculaceae</taxon>
        <taxon>Fistulifera</taxon>
    </lineage>
</organism>
<dbReference type="CDD" id="cd00030">
    <property type="entry name" value="C2"/>
    <property type="match status" value="1"/>
</dbReference>
<evidence type="ECO:0000259" key="2">
    <source>
        <dbReference type="PROSITE" id="PS50004"/>
    </source>
</evidence>
<dbReference type="Gene3D" id="2.60.60.30">
    <property type="entry name" value="sav2460 like domains"/>
    <property type="match status" value="2"/>
</dbReference>
<keyword evidence="4" id="KW-1185">Reference proteome</keyword>
<accession>A0A1Z5JSZ7</accession>
<dbReference type="InterPro" id="IPR051324">
    <property type="entry name" value="Stress/Tellurium_Resist"/>
</dbReference>
<dbReference type="OrthoDB" id="47270at2759"/>
<protein>
    <recommendedName>
        <fullName evidence="2">C2 domain-containing protein</fullName>
    </recommendedName>
</protein>
<dbReference type="InterPro" id="IPR000008">
    <property type="entry name" value="C2_dom"/>
</dbReference>
<feature type="compositionally biased region" description="Basic and acidic residues" evidence="1">
    <location>
        <begin position="8"/>
        <end position="17"/>
    </location>
</feature>
<dbReference type="PANTHER" id="PTHR32097:SF17">
    <property type="entry name" value="CAMP-BINDING PROTEIN 1-RELATED"/>
    <property type="match status" value="1"/>
</dbReference>
<reference evidence="3 4" key="1">
    <citation type="journal article" date="2015" name="Plant Cell">
        <title>Oil accumulation by the oleaginous diatom Fistulifera solaris as revealed by the genome and transcriptome.</title>
        <authorList>
            <person name="Tanaka T."/>
            <person name="Maeda Y."/>
            <person name="Veluchamy A."/>
            <person name="Tanaka M."/>
            <person name="Abida H."/>
            <person name="Marechal E."/>
            <person name="Bowler C."/>
            <person name="Muto M."/>
            <person name="Sunaga Y."/>
            <person name="Tanaka M."/>
            <person name="Yoshino T."/>
            <person name="Taniguchi T."/>
            <person name="Fukuda Y."/>
            <person name="Nemoto M."/>
            <person name="Matsumoto M."/>
            <person name="Wong P.S."/>
            <person name="Aburatani S."/>
            <person name="Fujibuchi W."/>
        </authorList>
    </citation>
    <scope>NUCLEOTIDE SEQUENCE [LARGE SCALE GENOMIC DNA]</scope>
    <source>
        <strain evidence="3 4">JPCC DA0580</strain>
    </source>
</reference>
<dbReference type="InterPro" id="IPR003325">
    <property type="entry name" value="TerD"/>
</dbReference>
<dbReference type="SUPFAM" id="SSF49562">
    <property type="entry name" value="C2 domain (Calcium/lipid-binding domain, CaLB)"/>
    <property type="match status" value="1"/>
</dbReference>
<feature type="domain" description="C2" evidence="2">
    <location>
        <begin position="130"/>
        <end position="274"/>
    </location>
</feature>
<dbReference type="SMART" id="SM00239">
    <property type="entry name" value="C2"/>
    <property type="match status" value="1"/>
</dbReference>
<dbReference type="Proteomes" id="UP000198406">
    <property type="component" value="Unassembled WGS sequence"/>
</dbReference>
<feature type="region of interest" description="Disordered" evidence="1">
    <location>
        <begin position="8"/>
        <end position="43"/>
    </location>
</feature>
<dbReference type="PANTHER" id="PTHR32097">
    <property type="entry name" value="CAMP-BINDING PROTEIN 1-RELATED"/>
    <property type="match status" value="1"/>
</dbReference>
<dbReference type="InParanoid" id="A0A1Z5JSZ7"/>
<gene>
    <name evidence="3" type="ORF">FisN_6Lh458</name>
</gene>
<dbReference type="Pfam" id="PF00168">
    <property type="entry name" value="C2"/>
    <property type="match status" value="1"/>
</dbReference>
<sequence length="710" mass="78623">MLAILEKKKEKEAKENAASDWNKIMKQSRTSETDAGRGGRRASVAAAARRMSATNTSNLCRKTFTSDATTAVNPKATTSTQVAPMASRRGSTTHGASSSAMRRMNRRASLGAAIAKLPRSTPVISDDLTEAESVAPVARKVIGRTMGSATMLIHVLQGRNLVALDKDLLGRPTTSDPFVKAFVFENYNWKCVGRSDTVYKTLNPVFQRGMFQVKLGCDQARALLRSGEKIELRLCDQDMLGNDEFMGCVQVPVVGSQSATWYRVMKRSRHHDLFSPGASGELLVSVDFIATAAPDVVPGSLLQLPNHLTIGFSWGYQNVLAESACVALDEVGQVIPDQSIYFSRAVNPNQSIVKWGVLRSDQKIYCRPDGEEIWQLELEKVHKSIMSLFMVLCMPRDDLSALGVLKVRCINSDSDDGVCRFIPELSRGDTSMVLFRITRKDHSWELCPIGQGYPVIRECGSLIPQLHAFCRHTIPDKVPPARRSAWLRPGSCIRVEDYLEANEISVHIQWGTHYRVRLDSVITLLDRDFHKLDEVLFENPNSRDNSVLHCGGEGEDDDDIPVGSYRDKVEVDLTRVSSRTMFVCFSLGPYNGQVADPLLSLHCSILGGDNHVAISYDVPEPTTWTGALIGCFLRSSVDSPWTFYVIGRPTEATNSCEVAHAFREEVKRSRIPTPGDLPVELPCKLPPLVPVPKESIMIPEDFLLKVASIW</sequence>
<dbReference type="InterPro" id="IPR035892">
    <property type="entry name" value="C2_domain_sf"/>
</dbReference>
<feature type="region of interest" description="Disordered" evidence="1">
    <location>
        <begin position="71"/>
        <end position="102"/>
    </location>
</feature>
<dbReference type="AlphaFoldDB" id="A0A1Z5JSZ7"/>